<dbReference type="SUPFAM" id="SSF48403">
    <property type="entry name" value="Ankyrin repeat"/>
    <property type="match status" value="1"/>
</dbReference>
<sequence length="226" mass="24944">MTTTLPWDGILMPREAYGPAAVKARDSLTDAAAQGDWRRALSQVRNDYTVGVNTWKIGGESMFTPLHHAAYLGAPRETVQELLSLGGVRSLPTAHGETPYQLAQRRGHDHLLDMLDPYFRPGTPLGDNLEGVNLHVNQTLAELTAEFRGDYQLRTFDVRLISEEGGPDEAWFTAPGMYGGIRIGMFWGRAHLEYNSRLGDSYAVVGPEGSTYVSRTKRAMPALPGR</sequence>
<dbReference type="InterPro" id="IPR036770">
    <property type="entry name" value="Ankyrin_rpt-contain_sf"/>
</dbReference>
<reference evidence="1" key="1">
    <citation type="journal article" date="2014" name="Int. J. Syst. Evol. Microbiol.">
        <title>Complete genome of a new Firmicutes species belonging to the dominant human colonic microbiota ('Ruminococcus bicirculans') reveals two chromosomes and a selective capacity to utilize plant glucans.</title>
        <authorList>
            <consortium name="NISC Comparative Sequencing Program"/>
            <person name="Wegmann U."/>
            <person name="Louis P."/>
            <person name="Goesmann A."/>
            <person name="Henrissat B."/>
            <person name="Duncan S.H."/>
            <person name="Flint H.J."/>
        </authorList>
    </citation>
    <scope>NUCLEOTIDE SEQUENCE</scope>
    <source>
        <strain evidence="1">VKM Ac-1246</strain>
    </source>
</reference>
<dbReference type="RefSeq" id="WP_189119275.1">
    <property type="nucleotide sequence ID" value="NZ_BMRK01000011.1"/>
</dbReference>
<name>A0ABQ5SQQ5_9ACTN</name>
<reference evidence="1" key="2">
    <citation type="submission" date="2023-01" db="EMBL/GenBank/DDBJ databases">
        <authorList>
            <person name="Sun Q."/>
            <person name="Evtushenko L."/>
        </authorList>
    </citation>
    <scope>NUCLEOTIDE SEQUENCE</scope>
    <source>
        <strain evidence="1">VKM Ac-1246</strain>
    </source>
</reference>
<evidence type="ECO:0008006" key="3">
    <source>
        <dbReference type="Google" id="ProtNLM"/>
    </source>
</evidence>
<dbReference type="EMBL" id="BSEL01000001">
    <property type="protein sequence ID" value="GLJ66487.1"/>
    <property type="molecule type" value="Genomic_DNA"/>
</dbReference>
<organism evidence="1 2">
    <name type="scientific">Nocardioides luteus</name>
    <dbReference type="NCBI Taxonomy" id="1844"/>
    <lineage>
        <taxon>Bacteria</taxon>
        <taxon>Bacillati</taxon>
        <taxon>Actinomycetota</taxon>
        <taxon>Actinomycetes</taxon>
        <taxon>Propionibacteriales</taxon>
        <taxon>Nocardioidaceae</taxon>
        <taxon>Nocardioides</taxon>
    </lineage>
</organism>
<protein>
    <recommendedName>
        <fullName evidence="3">Ankyrin repeat domain-containing protein</fullName>
    </recommendedName>
</protein>
<dbReference type="Proteomes" id="UP001142292">
    <property type="component" value="Unassembled WGS sequence"/>
</dbReference>
<gene>
    <name evidence="1" type="ORF">GCM10017579_05230</name>
</gene>
<proteinExistence type="predicted"/>
<accession>A0ABQ5SQQ5</accession>
<keyword evidence="2" id="KW-1185">Reference proteome</keyword>
<evidence type="ECO:0000313" key="2">
    <source>
        <dbReference type="Proteomes" id="UP001142292"/>
    </source>
</evidence>
<comment type="caution">
    <text evidence="1">The sequence shown here is derived from an EMBL/GenBank/DDBJ whole genome shotgun (WGS) entry which is preliminary data.</text>
</comment>
<evidence type="ECO:0000313" key="1">
    <source>
        <dbReference type="EMBL" id="GLJ66487.1"/>
    </source>
</evidence>
<dbReference type="Gene3D" id="1.25.40.20">
    <property type="entry name" value="Ankyrin repeat-containing domain"/>
    <property type="match status" value="1"/>
</dbReference>